<accession>A0A2C9L456</accession>
<dbReference type="InterPro" id="IPR036028">
    <property type="entry name" value="SH3-like_dom_sf"/>
</dbReference>
<organism evidence="5 6">
    <name type="scientific">Biomphalaria glabrata</name>
    <name type="common">Bloodfluke planorb</name>
    <name type="synonym">Freshwater snail</name>
    <dbReference type="NCBI Taxonomy" id="6526"/>
    <lineage>
        <taxon>Eukaryota</taxon>
        <taxon>Metazoa</taxon>
        <taxon>Spiralia</taxon>
        <taxon>Lophotrochozoa</taxon>
        <taxon>Mollusca</taxon>
        <taxon>Gastropoda</taxon>
        <taxon>Heterobranchia</taxon>
        <taxon>Euthyneura</taxon>
        <taxon>Panpulmonata</taxon>
        <taxon>Hygrophila</taxon>
        <taxon>Lymnaeoidea</taxon>
        <taxon>Planorbidae</taxon>
        <taxon>Biomphalaria</taxon>
    </lineage>
</organism>
<evidence type="ECO:0000256" key="2">
    <source>
        <dbReference type="ARBA" id="ARBA00022737"/>
    </source>
</evidence>
<sequence>MLSFLLWMDSSTVRAQVKTQDPDVMFKHFRLIIKQLLDYQGQLDLLTDRSRDIHPVHYRKELPEWPLKARALVQYQHKHVSLAKGDFVMILENSDAERWKIKTLDGIESEVPAIVLVIPPADPSCFQQIDKLREQIKVNSFIAAKRLRSHLIQFLSSAISQTQSKDTLF</sequence>
<dbReference type="STRING" id="6526.A0A2C9L456"/>
<gene>
    <name evidence="5" type="primary">106074491</name>
</gene>
<dbReference type="EnsemblMetazoa" id="BGLB026861-RA">
    <property type="protein sequence ID" value="BGLB026861-PA"/>
    <property type="gene ID" value="BGLB026861"/>
</dbReference>
<dbReference type="GO" id="GO:0045104">
    <property type="term" value="P:intermediate filament cytoskeleton organization"/>
    <property type="evidence" value="ECO:0007669"/>
    <property type="project" value="InterPro"/>
</dbReference>
<dbReference type="KEGG" id="bgt:106074491"/>
<dbReference type="Gene3D" id="2.30.30.40">
    <property type="entry name" value="SH3 Domains"/>
    <property type="match status" value="1"/>
</dbReference>
<feature type="domain" description="Desmoplakin SH3" evidence="4">
    <location>
        <begin position="55"/>
        <end position="119"/>
    </location>
</feature>
<dbReference type="Pfam" id="PF17902">
    <property type="entry name" value="SH3_10"/>
    <property type="match status" value="1"/>
</dbReference>
<dbReference type="SUPFAM" id="SSF50044">
    <property type="entry name" value="SH3-domain"/>
    <property type="match status" value="1"/>
</dbReference>
<reference evidence="5" key="1">
    <citation type="submission" date="2020-05" db="UniProtKB">
        <authorList>
            <consortium name="EnsemblMetazoa"/>
        </authorList>
    </citation>
    <scope>IDENTIFICATION</scope>
    <source>
        <strain evidence="5">BB02</strain>
    </source>
</reference>
<dbReference type="VEuPathDB" id="VectorBase:BGLAX_043389"/>
<keyword evidence="2" id="KW-0677">Repeat</keyword>
<feature type="signal peptide" evidence="3">
    <location>
        <begin position="1"/>
        <end position="15"/>
    </location>
</feature>
<evidence type="ECO:0000259" key="4">
    <source>
        <dbReference type="Pfam" id="PF17902"/>
    </source>
</evidence>
<evidence type="ECO:0000313" key="6">
    <source>
        <dbReference type="Proteomes" id="UP000076420"/>
    </source>
</evidence>
<keyword evidence="3" id="KW-0732">Signal</keyword>
<name>A0A2C9L456_BIOGL</name>
<dbReference type="PANTHER" id="PTHR23169">
    <property type="entry name" value="ENVOPLAKIN"/>
    <property type="match status" value="1"/>
</dbReference>
<dbReference type="VEuPathDB" id="VectorBase:BGLB026861"/>
<dbReference type="Proteomes" id="UP000076420">
    <property type="component" value="Unassembled WGS sequence"/>
</dbReference>
<evidence type="ECO:0000256" key="3">
    <source>
        <dbReference type="SAM" id="SignalP"/>
    </source>
</evidence>
<dbReference type="Gene3D" id="1.20.58.60">
    <property type="match status" value="1"/>
</dbReference>
<dbReference type="InterPro" id="IPR041615">
    <property type="entry name" value="Desmoplakin_SH3"/>
</dbReference>
<protein>
    <recommendedName>
        <fullName evidence="4">Desmoplakin SH3 domain-containing protein</fullName>
    </recommendedName>
</protein>
<dbReference type="AlphaFoldDB" id="A0A2C9L456"/>
<evidence type="ECO:0000256" key="1">
    <source>
        <dbReference type="ARBA" id="ARBA00022553"/>
    </source>
</evidence>
<proteinExistence type="predicted"/>
<feature type="chain" id="PRO_5013174904" description="Desmoplakin SH3 domain-containing protein" evidence="3">
    <location>
        <begin position="16"/>
        <end position="169"/>
    </location>
</feature>
<keyword evidence="1" id="KW-0597">Phosphoprotein</keyword>
<evidence type="ECO:0000313" key="5">
    <source>
        <dbReference type="EnsemblMetazoa" id="BGLB026861-PA"/>
    </source>
</evidence>
<dbReference type="InterPro" id="IPR043197">
    <property type="entry name" value="Plakin"/>
</dbReference>